<dbReference type="InterPro" id="IPR013783">
    <property type="entry name" value="Ig-like_fold"/>
</dbReference>
<keyword evidence="1" id="KW-0812">Transmembrane</keyword>
<dbReference type="Pfam" id="PF17963">
    <property type="entry name" value="Big_9"/>
    <property type="match status" value="1"/>
</dbReference>
<dbReference type="InterPro" id="IPR015943">
    <property type="entry name" value="WD40/YVTN_repeat-like_dom_sf"/>
</dbReference>
<dbReference type="CDD" id="cd11304">
    <property type="entry name" value="Cadherin_repeat"/>
    <property type="match status" value="2"/>
</dbReference>
<dbReference type="GO" id="GO:0007156">
    <property type="term" value="P:homophilic cell adhesion via plasma membrane adhesion molecules"/>
    <property type="evidence" value="ECO:0007669"/>
    <property type="project" value="InterPro"/>
</dbReference>
<dbReference type="Gene3D" id="2.130.10.10">
    <property type="entry name" value="YVTN repeat-like/Quinoprotein amine dehydrogenase"/>
    <property type="match status" value="1"/>
</dbReference>
<keyword evidence="2" id="KW-1133">Transmembrane helix</keyword>
<feature type="domain" description="Cadherin" evidence="5">
    <location>
        <begin position="1168"/>
        <end position="1258"/>
    </location>
</feature>
<keyword evidence="2" id="KW-0472">Membrane</keyword>
<dbReference type="PROSITE" id="PS50268">
    <property type="entry name" value="CADHERIN_2"/>
    <property type="match status" value="3"/>
</dbReference>
<evidence type="ECO:0000259" key="5">
    <source>
        <dbReference type="PROSITE" id="PS50268"/>
    </source>
</evidence>
<comment type="caution">
    <text evidence="6">The sequence shown here is derived from an EMBL/GenBank/DDBJ whole genome shotgun (WGS) entry which is preliminary data.</text>
</comment>
<evidence type="ECO:0000313" key="6">
    <source>
        <dbReference type="EMBL" id="KAK3604877.1"/>
    </source>
</evidence>
<keyword evidence="4" id="KW-0732">Signal</keyword>
<protein>
    <recommendedName>
        <fullName evidence="5">Cadherin domain-containing protein</fullName>
    </recommendedName>
</protein>
<feature type="domain" description="Cadherin" evidence="5">
    <location>
        <begin position="1927"/>
        <end position="2010"/>
    </location>
</feature>
<evidence type="ECO:0000256" key="3">
    <source>
        <dbReference type="PROSITE-ProRule" id="PRU00043"/>
    </source>
</evidence>
<gene>
    <name evidence="6" type="ORF">CHS0354_000540</name>
</gene>
<dbReference type="SUPFAM" id="SSF101898">
    <property type="entry name" value="NHL repeat"/>
    <property type="match status" value="1"/>
</dbReference>
<feature type="chain" id="PRO_5042187057" description="Cadherin domain-containing protein" evidence="4">
    <location>
        <begin position="20"/>
        <end position="2756"/>
    </location>
</feature>
<reference evidence="6" key="2">
    <citation type="journal article" date="2021" name="Genome Biol. Evol.">
        <title>Developing a high-quality reference genome for a parasitic bivalve with doubly uniparental inheritance (Bivalvia: Unionida).</title>
        <authorList>
            <person name="Smith C.H."/>
        </authorList>
    </citation>
    <scope>NUCLEOTIDE SEQUENCE</scope>
    <source>
        <strain evidence="6">CHS0354</strain>
        <tissue evidence="6">Mantle</tissue>
    </source>
</reference>
<dbReference type="Pfam" id="PF05345">
    <property type="entry name" value="He_PIG"/>
    <property type="match status" value="10"/>
</dbReference>
<dbReference type="SMART" id="SM00112">
    <property type="entry name" value="CA"/>
    <property type="match status" value="3"/>
</dbReference>
<evidence type="ECO:0000313" key="7">
    <source>
        <dbReference type="Proteomes" id="UP001195483"/>
    </source>
</evidence>
<accession>A0AAE0W913</accession>
<keyword evidence="3" id="KW-0106">Calcium</keyword>
<dbReference type="Gene3D" id="2.60.40.10">
    <property type="entry name" value="Immunoglobulins"/>
    <property type="match status" value="17"/>
</dbReference>
<dbReference type="Proteomes" id="UP001195483">
    <property type="component" value="Unassembled WGS sequence"/>
</dbReference>
<dbReference type="SUPFAM" id="SSF49313">
    <property type="entry name" value="Cadherin-like"/>
    <property type="match status" value="13"/>
</dbReference>
<dbReference type="PANTHER" id="PTHR24026:SF126">
    <property type="entry name" value="PROTOCADHERIN FAT 4"/>
    <property type="match status" value="1"/>
</dbReference>
<sequence>MKILVKIVVLAFFLIFASAKIPGSFLFAEEYASGTLRKASNASIFLNEGTVTSMLIDGNNLYVAMATYGLYVFDITNPLKPLQKGQPISLGMPTAGMVKVDKYLYISDNQKGIALVDVSSSYQAKLVGSFKTLSGQCWDLVADPSMRYLYVATGSGGVETWNIVNRFRIRSVGQTRGRVPANNVISLYTFKDKLFIGDKDAGLLVLSAKNPEGLVLASTYRSINSDAVVRDIMVDESNVYMAMGKGGFEVLNHKEGVLELYPKFRVETGSYSGVVSSYARYKKMLFLGSDSKAGFRVYNTATMGSSGEENEFSVNDEITSIAQADHILYVGTSRTGVVTLEYNMIPKLTEKIKDQSFYENDRLEYQLPEVIDLDDDYFVTSVRMAKGSMLPKGFRYTDEDGFLEWETNLNQEGRYDFVLRVEEEGIGGITLEYPFRIMVLHSMVPPKFPPLVKDVYVVNEGIQVVLQIPEAKIEDKDRSKFVYRNITSNYTNSVFDERLRRFSWTPSFQDAGTHEFRFEVYYRNPDNRYIADTTRVKIVVNNVNRPPKIGDIPNRVQVREQENFLLKIIVSDDDVEDKGRLVVNVQGLPKGSQFDPKTLEIKWLPSFVDAGDYLLSVNVSDLGYDQELKPGNKILTAKKDFILTVGQTNRPPVLTDIPAQFVVEGKKLEFQVSAKDPDKEDVSLEYLVFDLPSGASFSSISKKFEWIPTFDQAGKYSVRVRVKDFGIDGGIPKTDEKAVNILVENVSLAPKIEKVPLLKATENEPFKYLFSISDPDREDSSKLIVSLSGIPQGADFNKELNELIWTPNYNQSGIYNSAIEVIDPSGLRDKQSFSINVANVNRKPVFNKYEQVSGKENVPLELLIVAKDEDKEDVKLSLAGFSLPTGAKFLDDKLIWTPSFDQAGVHECIFVARDNGVNAEGKKNVLSVLTDTLKLEIKVDQVNRPPMFVDFVSKYKIKENQDLFIVLKPADLDVEDRESLVTVVDSMPVGMTFDPTTKSFSWRPTYEQSGVYTVGVKLTDSGIGGDPLSIRERFRIEVDNVNRPPSFISLPENGNFSFQDKITLLENETWSLTLKAEDPDKEDNGKLVVKVSGLPLGATFDDVKSMINWIPNYDQAGNYKINVEVFDQGLDAVLKPSKQYGTEKFVLDVEVKQANRPPVLAVIGDKNISENKKLSFILNVSDPDKEDASNLSFKVEGFPAGAEFNEKRKEFTWVPNFEQSGDYRLTFVVTDGGIDGKPLTAIQNARIIVANVNRPPVLEKISKMELSENEELSLKLAASDPDKDRLLLSIKSEIPVGMRVEGSLLRWTPNYDQAGQYKLLIEARDDSGAVALQDAFVYVKNVNRPPKFSEFKVPEAREDEECKFSLIAEDLDKEDKLEYSIENLPTGAVFKGQDFKWKPNFDQAGTYKLKLKVVDLGLDINKKPKKADALKDEKEIELVVKQTNRPPKFEPLKDQTVDEMKQLSFEVVAIDPDPEDKGLLKIIAESLPTGATFDGKVLKWTPSYEQAGEYAIKFKAIETFGSSPLFDEKSMKVKVNNVNRSPLFVDFSNKASVKETESLGVEIKVSDPDTEDEGKLKTTVSGLPVGATFDGNKLKWVPNYEQAGTYSINFEVVDQGLDMNLKPSKVIGSTKQTLVVEVKQTNRIPVMQTIGNKDAMENKKLSFVVNATDPDKEDAKNLKFSVLNIPNGANFNEKSREFAWTPTYEQSGSYDLTFKVIDGGIDGTPLESTQDVTISVTHVNRPPSIAAINKVEVNEGEVLLLPLNIQDPDKEDEGKLSLSFKGTPPSGVAFEGLSLQWKPDFDQSNLYRILIEVKDPAGLVDSKEASIYVKNVNRAPKFVDMDIPQVRENEEGATLKNNEFRWKPTFEQYGNHQFTVKVLDLGLDAYKKPKKGAELFSEKVIDLSVKQMNRAPFIEPIKGQFVSEGKKLEFTVSAKDLDAEDKDKLIISADKIPLGATFKDNIFTWEPNYEQSGQYDVVFTVTDSGLDDKILTDTQYVKIRVNNTNRPPVFLSFPEKLTVNEMESTKVDISVSDPDKEDEGNLKVKVNNLPKGASFDEKMKSFQWEPNYEQAGLYKISVDVFDQGLDADLKPSKNVASSKQSFEIEVKQTNRPPSLKLIGDKSIQENKKLQFKVSATDLDKEDFNKLVFRAENLPDGATFNSKNGEFLWTPSYEKSGSYKVTFYVDDSGFDDKEDNDKLSVSVKSGLVEGMIFNGTKLTWFPTFTQSGTYKLAFEVKDALGLSDAQEGSIFVKNVNRAPKLDEVGIPVGSENSEMKIEFSAKDPDPEDRITYSMSDLPKGATFSGQVFRWKPTFDQAGEYKLTVTAKDLGLDANLKPKKGSELFDSKTVILEINKTNRVPEFETIKSQILQEGKSFSIKIKATDPDVEDKDNLKILVVGKLPLGASFDGQTFTWEPNFDQAGEYEVNFSVSDSDIGGSQLGQNGVLKLVVENSNRPPSFVDLIDKVSILEGDNWNFVLKVTDPDKEDENKLRVLIKNLPKGAAFDESTLTIKWLAGYDQSGQYGIDLEVMDQGLDKNLKQSKQVKITKQKIVIEVKHVNRPPFIPEIGEKVTHEEELLTFKVTALDPDKEDNNALTVTLSGADSMEGYSFKDNVFSWKPKLGQKGDYEVVFTVKDKSQENQLSYERKVKIRVDKAFLPPVFKKIEDISVPVGESMSVKVEFQNEDKDDQFELLVKSLPTGAEFDPVSRTISWKPTKESIRKGAYNFSLTATNKKDLKKRTASTTFSVRVLPESKSSK</sequence>
<reference evidence="6" key="1">
    <citation type="journal article" date="2021" name="Genome Biol. Evol.">
        <title>A High-Quality Reference Genome for a Parasitic Bivalve with Doubly Uniparental Inheritance (Bivalvia: Unionida).</title>
        <authorList>
            <person name="Smith C.H."/>
        </authorList>
    </citation>
    <scope>NUCLEOTIDE SEQUENCE</scope>
    <source>
        <strain evidence="6">CHS0354</strain>
    </source>
</reference>
<dbReference type="EMBL" id="JAEAOA010000085">
    <property type="protein sequence ID" value="KAK3604877.1"/>
    <property type="molecule type" value="Genomic_DNA"/>
</dbReference>
<dbReference type="GO" id="GO:0005509">
    <property type="term" value="F:calcium ion binding"/>
    <property type="evidence" value="ECO:0007669"/>
    <property type="project" value="UniProtKB-UniRule"/>
</dbReference>
<feature type="signal peptide" evidence="4">
    <location>
        <begin position="1"/>
        <end position="19"/>
    </location>
</feature>
<proteinExistence type="predicted"/>
<dbReference type="Pfam" id="PF08309">
    <property type="entry name" value="LVIVD"/>
    <property type="match status" value="2"/>
</dbReference>
<dbReference type="InterPro" id="IPR013211">
    <property type="entry name" value="LVIVD"/>
</dbReference>
<dbReference type="InterPro" id="IPR015919">
    <property type="entry name" value="Cadherin-like_sf"/>
</dbReference>
<feature type="domain" description="Cadherin" evidence="5">
    <location>
        <begin position="1665"/>
        <end position="1745"/>
    </location>
</feature>
<evidence type="ECO:0000256" key="2">
    <source>
        <dbReference type="ARBA" id="ARBA00022989"/>
    </source>
</evidence>
<dbReference type="SUPFAM" id="SSF63825">
    <property type="entry name" value="YWTD domain"/>
    <property type="match status" value="1"/>
</dbReference>
<reference evidence="6" key="3">
    <citation type="submission" date="2023-05" db="EMBL/GenBank/DDBJ databases">
        <authorList>
            <person name="Smith C.H."/>
        </authorList>
    </citation>
    <scope>NUCLEOTIDE SEQUENCE</scope>
    <source>
        <strain evidence="6">CHS0354</strain>
        <tissue evidence="6">Mantle</tissue>
    </source>
</reference>
<evidence type="ECO:0000256" key="4">
    <source>
        <dbReference type="SAM" id="SignalP"/>
    </source>
</evidence>
<dbReference type="InterPro" id="IPR002126">
    <property type="entry name" value="Cadherin-like_dom"/>
</dbReference>
<name>A0AAE0W913_9BIVA</name>
<organism evidence="6 7">
    <name type="scientific">Potamilus streckersoni</name>
    <dbReference type="NCBI Taxonomy" id="2493646"/>
    <lineage>
        <taxon>Eukaryota</taxon>
        <taxon>Metazoa</taxon>
        <taxon>Spiralia</taxon>
        <taxon>Lophotrochozoa</taxon>
        <taxon>Mollusca</taxon>
        <taxon>Bivalvia</taxon>
        <taxon>Autobranchia</taxon>
        <taxon>Heteroconchia</taxon>
        <taxon>Palaeoheterodonta</taxon>
        <taxon>Unionida</taxon>
        <taxon>Unionoidea</taxon>
        <taxon>Unionidae</taxon>
        <taxon>Ambleminae</taxon>
        <taxon>Lampsilini</taxon>
        <taxon>Potamilus</taxon>
    </lineage>
</organism>
<keyword evidence="7" id="KW-1185">Reference proteome</keyword>
<dbReference type="GO" id="GO:0005886">
    <property type="term" value="C:plasma membrane"/>
    <property type="evidence" value="ECO:0007669"/>
    <property type="project" value="UniProtKB-SubCell"/>
</dbReference>
<evidence type="ECO:0000256" key="1">
    <source>
        <dbReference type="ARBA" id="ARBA00022692"/>
    </source>
</evidence>
<dbReference type="PANTHER" id="PTHR24026">
    <property type="entry name" value="FAT ATYPICAL CADHERIN-RELATED"/>
    <property type="match status" value="1"/>
</dbReference>